<feature type="compositionally biased region" description="Acidic residues" evidence="5">
    <location>
        <begin position="272"/>
        <end position="283"/>
    </location>
</feature>
<dbReference type="PROSITE" id="PS51397">
    <property type="entry name" value="WLM"/>
    <property type="match status" value="1"/>
</dbReference>
<dbReference type="InterPro" id="IPR013536">
    <property type="entry name" value="WLM_dom"/>
</dbReference>
<dbReference type="InterPro" id="IPR001876">
    <property type="entry name" value="Znf_RanBP2"/>
</dbReference>
<dbReference type="PROSITE" id="PS50199">
    <property type="entry name" value="ZF_RANBP2_2"/>
    <property type="match status" value="1"/>
</dbReference>
<dbReference type="PANTHER" id="PTHR46622:SF1">
    <property type="entry name" value="DNA-DEPENDENT METALLOPROTEASE WSS1"/>
    <property type="match status" value="1"/>
</dbReference>
<evidence type="ECO:0000256" key="5">
    <source>
        <dbReference type="SAM" id="MobiDB-lite"/>
    </source>
</evidence>
<dbReference type="Gene3D" id="3.30.2010.10">
    <property type="entry name" value="Metalloproteases ('zincins'), catalytic domain"/>
    <property type="match status" value="1"/>
</dbReference>
<dbReference type="Gene3D" id="4.10.1060.10">
    <property type="entry name" value="Zinc finger, RanBP2-type"/>
    <property type="match status" value="1"/>
</dbReference>
<feature type="domain" description="RanBP2-type" evidence="6">
    <location>
        <begin position="442"/>
        <end position="471"/>
    </location>
</feature>
<accession>A0A8H7Y2B1</accession>
<evidence type="ECO:0000256" key="2">
    <source>
        <dbReference type="ARBA" id="ARBA00022771"/>
    </source>
</evidence>
<reference evidence="8" key="1">
    <citation type="submission" date="2021-02" db="EMBL/GenBank/DDBJ databases">
        <title>Psilocybe cubensis genome.</title>
        <authorList>
            <person name="Mckernan K.J."/>
            <person name="Crawford S."/>
            <person name="Trippe A."/>
            <person name="Kane L.T."/>
            <person name="Mclaughlin S."/>
        </authorList>
    </citation>
    <scope>NUCLEOTIDE SEQUENCE [LARGE SCALE GENOMIC DNA]</scope>
    <source>
        <strain evidence="8">MGC-MH-2018</strain>
    </source>
</reference>
<sequence>MVHLRLNEKETNPNPHINFITALKADADDEESARQLLRALAAQVRPVMKAHGFAVNSFEEYEYNSVFAGRNWNNGETVELVLRRPDGSFYPTYWLMSTLCHELAHIKHMNHGPAFQALWSRLRAEVRQLQDRGYYGDGYWSSGQRLRDSARVGEDGINPGDIPEYLCGGAQSRTKPTARRRRQTTRGKRREVVPSLHTGAQTAKKRKSGARVTSKYAFTGEGTSLGNEGVGTGFRKQAASKRAREERALAAERRLLALQTAASGTSTKSAEEELADDDDSDDEVEFVPETDAERRQAIKEADEDSNNLKLGPGFSWTQFKDDFNFNAASKPSGSKLPFPDIIDISSDDEDTGRACDVPVASGSTFTSGSLRGDSKSNKGKGRAEMGLNNLVQSEIKLRKQESLGMAPVKGGGRKVGGSKSGPQKSGGRFEQERKPPEEVVSIAGAWSCLACTLENAPDHLACGACATPRNEVWRDRGH</sequence>
<feature type="compositionally biased region" description="Basic and acidic residues" evidence="5">
    <location>
        <begin position="427"/>
        <end position="436"/>
    </location>
</feature>
<dbReference type="Pfam" id="PF08325">
    <property type="entry name" value="WLM"/>
    <property type="match status" value="1"/>
</dbReference>
<gene>
    <name evidence="8" type="ORF">JR316_004594</name>
</gene>
<keyword evidence="1" id="KW-0479">Metal-binding</keyword>
<evidence type="ECO:0000256" key="3">
    <source>
        <dbReference type="ARBA" id="ARBA00022833"/>
    </source>
</evidence>
<comment type="caution">
    <text evidence="8">The sequence shown here is derived from an EMBL/GenBank/DDBJ whole genome shotgun (WGS) entry which is preliminary data.</text>
</comment>
<feature type="region of interest" description="Disordered" evidence="5">
    <location>
        <begin position="400"/>
        <end position="436"/>
    </location>
</feature>
<protein>
    <recommendedName>
        <fullName evidence="9">WLM-domain-containing protein</fullName>
    </recommendedName>
</protein>
<feature type="region of interest" description="Disordered" evidence="5">
    <location>
        <begin position="260"/>
        <end position="283"/>
    </location>
</feature>
<feature type="region of interest" description="Disordered" evidence="5">
    <location>
        <begin position="220"/>
        <end position="239"/>
    </location>
</feature>
<proteinExistence type="predicted"/>
<organism evidence="8">
    <name type="scientific">Psilocybe cubensis</name>
    <name type="common">Psychedelic mushroom</name>
    <name type="synonym">Stropharia cubensis</name>
    <dbReference type="NCBI Taxonomy" id="181762"/>
    <lineage>
        <taxon>Eukaryota</taxon>
        <taxon>Fungi</taxon>
        <taxon>Dikarya</taxon>
        <taxon>Basidiomycota</taxon>
        <taxon>Agaricomycotina</taxon>
        <taxon>Agaricomycetes</taxon>
        <taxon>Agaricomycetidae</taxon>
        <taxon>Agaricales</taxon>
        <taxon>Agaricineae</taxon>
        <taxon>Strophariaceae</taxon>
        <taxon>Psilocybe</taxon>
    </lineage>
</organism>
<evidence type="ECO:0008006" key="9">
    <source>
        <dbReference type="Google" id="ProtNLM"/>
    </source>
</evidence>
<evidence type="ECO:0000256" key="1">
    <source>
        <dbReference type="ARBA" id="ARBA00022723"/>
    </source>
</evidence>
<dbReference type="PROSITE" id="PS01358">
    <property type="entry name" value="ZF_RANBP2_1"/>
    <property type="match status" value="1"/>
</dbReference>
<evidence type="ECO:0000259" key="7">
    <source>
        <dbReference type="PROSITE" id="PS51397"/>
    </source>
</evidence>
<keyword evidence="2 4" id="KW-0863">Zinc-finger</keyword>
<dbReference type="GO" id="GO:0005634">
    <property type="term" value="C:nucleus"/>
    <property type="evidence" value="ECO:0007669"/>
    <property type="project" value="TreeGrafter"/>
</dbReference>
<feature type="compositionally biased region" description="Basic residues" evidence="5">
    <location>
        <begin position="176"/>
        <end position="189"/>
    </location>
</feature>
<dbReference type="InterPro" id="IPR053000">
    <property type="entry name" value="WSS1-like_metalloprotease"/>
</dbReference>
<dbReference type="GO" id="GO:0006281">
    <property type="term" value="P:DNA repair"/>
    <property type="evidence" value="ECO:0007669"/>
    <property type="project" value="TreeGrafter"/>
</dbReference>
<evidence type="ECO:0000259" key="6">
    <source>
        <dbReference type="PROSITE" id="PS50199"/>
    </source>
</evidence>
<evidence type="ECO:0000256" key="4">
    <source>
        <dbReference type="PROSITE-ProRule" id="PRU00322"/>
    </source>
</evidence>
<dbReference type="PANTHER" id="PTHR46622">
    <property type="entry name" value="DNA-DEPENDENT METALLOPROTEASE WSS1"/>
    <property type="match status" value="1"/>
</dbReference>
<feature type="region of interest" description="Disordered" evidence="5">
    <location>
        <begin position="163"/>
        <end position="214"/>
    </location>
</feature>
<dbReference type="GO" id="GO:0008237">
    <property type="term" value="F:metallopeptidase activity"/>
    <property type="evidence" value="ECO:0007669"/>
    <property type="project" value="TreeGrafter"/>
</dbReference>
<feature type="region of interest" description="Disordered" evidence="5">
    <location>
        <begin position="359"/>
        <end position="382"/>
    </location>
</feature>
<dbReference type="AlphaFoldDB" id="A0A8H7Y2B1"/>
<dbReference type="GO" id="GO:0008270">
    <property type="term" value="F:zinc ion binding"/>
    <property type="evidence" value="ECO:0007669"/>
    <property type="project" value="UniProtKB-KW"/>
</dbReference>
<keyword evidence="3" id="KW-0862">Zinc</keyword>
<name>A0A8H7Y2B1_PSICU</name>
<dbReference type="EMBL" id="JAFIQS010000004">
    <property type="protein sequence ID" value="KAG5170206.1"/>
    <property type="molecule type" value="Genomic_DNA"/>
</dbReference>
<feature type="domain" description="WLM" evidence="7">
    <location>
        <begin position="8"/>
        <end position="256"/>
    </location>
</feature>
<feature type="compositionally biased region" description="Gly residues" evidence="5">
    <location>
        <begin position="409"/>
        <end position="419"/>
    </location>
</feature>
<evidence type="ECO:0000313" key="8">
    <source>
        <dbReference type="EMBL" id="KAG5170206.1"/>
    </source>
</evidence>